<dbReference type="EMBL" id="BK015692">
    <property type="protein sequence ID" value="DAE20335.1"/>
    <property type="molecule type" value="Genomic_DNA"/>
</dbReference>
<reference evidence="1" key="1">
    <citation type="journal article" date="2021" name="Proc. Natl. Acad. Sci. U.S.A.">
        <title>A Catalog of Tens of Thousands of Viruses from Human Metagenomes Reveals Hidden Associations with Chronic Diseases.</title>
        <authorList>
            <person name="Tisza M.J."/>
            <person name="Buck C.B."/>
        </authorList>
    </citation>
    <scope>NUCLEOTIDE SEQUENCE</scope>
    <source>
        <strain evidence="1">CtV7t52</strain>
    </source>
</reference>
<evidence type="ECO:0000313" key="1">
    <source>
        <dbReference type="EMBL" id="DAE20335.1"/>
    </source>
</evidence>
<proteinExistence type="predicted"/>
<accession>A0A8S5QM33</accession>
<name>A0A8S5QM33_9CAUD</name>
<sequence>MDKLKKAIEQIGRDIGKLQADSLTTPTAYSLFPTYATLQSQMTNNIRDKHVELGLDALINTKLQNGGDPFVTQSKLPIIDTSQLASKNDLEELKRSVGSASGPGVGTVFGDNYPYDGDNITTLKNIPVGSVYVDRLRKNGALKWIKTKMYTETSTRDQVKTCWRVLFGDTGNVKMPMTGSLLNTSTLTFRRINNMVELTWGGLSWGWFGIKRRGADGYVDHPSNREKFVTIIRSGNIKSGFVPTGSKLGYMMNDAGITQGTFYVSGRTDGSHVRLQFLNDVPTDRDIGDLRFTNMTYITDDPWPETLQ</sequence>
<organism evidence="1">
    <name type="scientific">Siphoviridae sp. ctV7t52</name>
    <dbReference type="NCBI Taxonomy" id="2826357"/>
    <lineage>
        <taxon>Viruses</taxon>
        <taxon>Duplodnaviria</taxon>
        <taxon>Heunggongvirae</taxon>
        <taxon>Uroviricota</taxon>
        <taxon>Caudoviricetes</taxon>
    </lineage>
</organism>
<protein>
    <submittedName>
        <fullName evidence="1">Uncharacterized protein</fullName>
    </submittedName>
</protein>